<dbReference type="AlphaFoldDB" id="A0A8H4W483"/>
<feature type="transmembrane region" description="Helical" evidence="6">
    <location>
        <begin position="170"/>
        <end position="195"/>
    </location>
</feature>
<evidence type="ECO:0000256" key="6">
    <source>
        <dbReference type="SAM" id="Phobius"/>
    </source>
</evidence>
<protein>
    <recommendedName>
        <fullName evidence="7">Rhodopsin domain-containing protein</fullName>
    </recommendedName>
</protein>
<keyword evidence="9" id="KW-1185">Reference proteome</keyword>
<dbReference type="Pfam" id="PF20684">
    <property type="entry name" value="Fung_rhodopsin"/>
    <property type="match status" value="1"/>
</dbReference>
<sequence>MSTELSPEFLSEDRSEEVIVTNSIFITLATITVILRFTARKVKKISWSADDYFILAAMSCVWVLYILTILCIKHGLGKHIEVVAKADVATFLELLYFEQIFYILSPPMIKFSLLFLYKRIFLSKRFLVVVHTLMAIVGVWTLIMLFMGIFNCYPISAFWTSEGKCFDFRNFAIGYAVVNITTDMIIWVLPVPMVWKLQLPMGQKVGLTLIFVLGLFDCAAATTRLITSMLSLDSKDPTFDFQPGFIWSIIEPSVGIMCACLPTVRVIIVAVVPKSWRKAFAFTSRTTKPQETENTAWPRSATYNEIHGKKKVMETDSQGSEVALELNDLEHPVDLRGITVQKGYKVEIQDISEEEIGTGV</sequence>
<comment type="similarity">
    <text evidence="5">Belongs to the SAT4 family.</text>
</comment>
<feature type="transmembrane region" description="Helical" evidence="6">
    <location>
        <begin position="126"/>
        <end position="150"/>
    </location>
</feature>
<evidence type="ECO:0000256" key="5">
    <source>
        <dbReference type="ARBA" id="ARBA00038359"/>
    </source>
</evidence>
<keyword evidence="3 6" id="KW-1133">Transmembrane helix</keyword>
<reference evidence="8 9" key="1">
    <citation type="submission" date="2020-03" db="EMBL/GenBank/DDBJ databases">
        <title>Draft Genome Sequence of Cudoniella acicularis.</title>
        <authorList>
            <person name="Buettner E."/>
            <person name="Kellner H."/>
        </authorList>
    </citation>
    <scope>NUCLEOTIDE SEQUENCE [LARGE SCALE GENOMIC DNA]</scope>
    <source>
        <strain evidence="8 9">DSM 108380</strain>
    </source>
</reference>
<feature type="transmembrane region" description="Helical" evidence="6">
    <location>
        <begin position="96"/>
        <end position="117"/>
    </location>
</feature>
<comment type="subcellular location">
    <subcellularLocation>
        <location evidence="1">Membrane</location>
        <topology evidence="1">Multi-pass membrane protein</topology>
    </subcellularLocation>
</comment>
<dbReference type="Proteomes" id="UP000566819">
    <property type="component" value="Unassembled WGS sequence"/>
</dbReference>
<feature type="domain" description="Rhodopsin" evidence="7">
    <location>
        <begin position="35"/>
        <end position="268"/>
    </location>
</feature>
<keyword evidence="2 6" id="KW-0812">Transmembrane</keyword>
<feature type="transmembrane region" description="Helical" evidence="6">
    <location>
        <begin position="246"/>
        <end position="272"/>
    </location>
</feature>
<keyword evidence="4 6" id="KW-0472">Membrane</keyword>
<evidence type="ECO:0000256" key="2">
    <source>
        <dbReference type="ARBA" id="ARBA00022692"/>
    </source>
</evidence>
<dbReference type="InterPro" id="IPR052337">
    <property type="entry name" value="SAT4-like"/>
</dbReference>
<dbReference type="PANTHER" id="PTHR33048">
    <property type="entry name" value="PTH11-LIKE INTEGRAL MEMBRANE PROTEIN (AFU_ORTHOLOGUE AFUA_5G11245)"/>
    <property type="match status" value="1"/>
</dbReference>
<feature type="transmembrane region" description="Helical" evidence="6">
    <location>
        <begin position="207"/>
        <end position="226"/>
    </location>
</feature>
<name>A0A8H4W483_9HELO</name>
<evidence type="ECO:0000256" key="3">
    <source>
        <dbReference type="ARBA" id="ARBA00022989"/>
    </source>
</evidence>
<proteinExistence type="inferred from homology"/>
<comment type="caution">
    <text evidence="8">The sequence shown here is derived from an EMBL/GenBank/DDBJ whole genome shotgun (WGS) entry which is preliminary data.</text>
</comment>
<organism evidence="8 9">
    <name type="scientific">Cudoniella acicularis</name>
    <dbReference type="NCBI Taxonomy" id="354080"/>
    <lineage>
        <taxon>Eukaryota</taxon>
        <taxon>Fungi</taxon>
        <taxon>Dikarya</taxon>
        <taxon>Ascomycota</taxon>
        <taxon>Pezizomycotina</taxon>
        <taxon>Leotiomycetes</taxon>
        <taxon>Helotiales</taxon>
        <taxon>Tricladiaceae</taxon>
        <taxon>Cudoniella</taxon>
    </lineage>
</organism>
<dbReference type="PANTHER" id="PTHR33048:SF47">
    <property type="entry name" value="INTEGRAL MEMBRANE PROTEIN-RELATED"/>
    <property type="match status" value="1"/>
</dbReference>
<evidence type="ECO:0000259" key="7">
    <source>
        <dbReference type="Pfam" id="PF20684"/>
    </source>
</evidence>
<dbReference type="EMBL" id="JAAMPI010000246">
    <property type="protein sequence ID" value="KAF4633613.1"/>
    <property type="molecule type" value="Genomic_DNA"/>
</dbReference>
<evidence type="ECO:0000256" key="1">
    <source>
        <dbReference type="ARBA" id="ARBA00004141"/>
    </source>
</evidence>
<accession>A0A8H4W483</accession>
<evidence type="ECO:0000256" key="4">
    <source>
        <dbReference type="ARBA" id="ARBA00023136"/>
    </source>
</evidence>
<evidence type="ECO:0000313" key="8">
    <source>
        <dbReference type="EMBL" id="KAF4633613.1"/>
    </source>
</evidence>
<evidence type="ECO:0000313" key="9">
    <source>
        <dbReference type="Proteomes" id="UP000566819"/>
    </source>
</evidence>
<dbReference type="OrthoDB" id="5391602at2759"/>
<gene>
    <name evidence="8" type="ORF">G7Y89_g4507</name>
</gene>
<feature type="transmembrane region" description="Helical" evidence="6">
    <location>
        <begin position="51"/>
        <end position="76"/>
    </location>
</feature>
<dbReference type="GO" id="GO:0016020">
    <property type="term" value="C:membrane"/>
    <property type="evidence" value="ECO:0007669"/>
    <property type="project" value="UniProtKB-SubCell"/>
</dbReference>
<dbReference type="InterPro" id="IPR049326">
    <property type="entry name" value="Rhodopsin_dom_fungi"/>
</dbReference>
<feature type="transmembrane region" description="Helical" evidence="6">
    <location>
        <begin position="20"/>
        <end position="39"/>
    </location>
</feature>